<evidence type="ECO:0000313" key="9">
    <source>
        <dbReference type="EMBL" id="KMQ98034.1"/>
    </source>
</evidence>
<dbReference type="Gene3D" id="3.30.1010.10">
    <property type="entry name" value="Phosphatidylinositol 3-kinase Catalytic Subunit, Chain A, domain 4"/>
    <property type="match status" value="1"/>
</dbReference>
<dbReference type="InterPro" id="IPR046804">
    <property type="entry name" value="DNA-PKcs_N"/>
</dbReference>
<dbReference type="SUPFAM" id="SSF56112">
    <property type="entry name" value="Protein kinase-like (PK-like)"/>
    <property type="match status" value="1"/>
</dbReference>
<dbReference type="Gene3D" id="1.10.1070.11">
    <property type="entry name" value="Phosphatidylinositol 3-/4-kinase, catalytic domain"/>
    <property type="match status" value="1"/>
</dbReference>
<dbReference type="InterPro" id="IPR050517">
    <property type="entry name" value="DDR_Repair_Kinase"/>
</dbReference>
<dbReference type="PANTHER" id="PTHR11139:SF68">
    <property type="entry name" value="DNA-DEPENDENT PROTEIN KINASE CATALYTIC SUBUNIT"/>
    <property type="match status" value="1"/>
</dbReference>
<dbReference type="InterPro" id="IPR012582">
    <property type="entry name" value="DNAPKcs_CC3"/>
</dbReference>
<dbReference type="InterPro" id="IPR016024">
    <property type="entry name" value="ARM-type_fold"/>
</dbReference>
<dbReference type="GO" id="GO:0000723">
    <property type="term" value="P:telomere maintenance"/>
    <property type="evidence" value="ECO:0007669"/>
    <property type="project" value="TreeGrafter"/>
</dbReference>
<dbReference type="PaxDb" id="67767-A0A0J7L6B2"/>
<evidence type="ECO:0000313" key="10">
    <source>
        <dbReference type="Proteomes" id="UP000036403"/>
    </source>
</evidence>
<keyword evidence="4" id="KW-0227">DNA damage</keyword>
<feature type="coiled-coil region" evidence="6">
    <location>
        <begin position="508"/>
        <end position="536"/>
    </location>
</feature>
<dbReference type="Proteomes" id="UP000036403">
    <property type="component" value="Unassembled WGS sequence"/>
</dbReference>
<dbReference type="SUPFAM" id="SSF48371">
    <property type="entry name" value="ARM repeat"/>
    <property type="match status" value="3"/>
</dbReference>
<dbReference type="InterPro" id="IPR036940">
    <property type="entry name" value="PI3/4_kinase_cat_sf"/>
</dbReference>
<protein>
    <submittedName>
        <fullName evidence="9">Dna-dependent protein kinase catalytic subunit-like protein</fullName>
    </submittedName>
</protein>
<dbReference type="EMBL" id="LBMM01000579">
    <property type="protein sequence ID" value="KMQ98034.1"/>
    <property type="molecule type" value="Genomic_DNA"/>
</dbReference>
<evidence type="ECO:0000256" key="1">
    <source>
        <dbReference type="ARBA" id="ARBA00004123"/>
    </source>
</evidence>
<keyword evidence="9" id="KW-0808">Transferase</keyword>
<dbReference type="InterPro" id="IPR000403">
    <property type="entry name" value="PI3/4_kinase_cat_dom"/>
</dbReference>
<keyword evidence="6" id="KW-0175">Coiled coil</keyword>
<organism evidence="9 10">
    <name type="scientific">Lasius niger</name>
    <name type="common">Black garden ant</name>
    <dbReference type="NCBI Taxonomy" id="67767"/>
    <lineage>
        <taxon>Eukaryota</taxon>
        <taxon>Metazoa</taxon>
        <taxon>Ecdysozoa</taxon>
        <taxon>Arthropoda</taxon>
        <taxon>Hexapoda</taxon>
        <taxon>Insecta</taxon>
        <taxon>Pterygota</taxon>
        <taxon>Neoptera</taxon>
        <taxon>Endopterygota</taxon>
        <taxon>Hymenoptera</taxon>
        <taxon>Apocrita</taxon>
        <taxon>Aculeata</taxon>
        <taxon>Formicoidea</taxon>
        <taxon>Formicidae</taxon>
        <taxon>Formicinae</taxon>
        <taxon>Lasius</taxon>
        <taxon>Lasius</taxon>
    </lineage>
</organism>
<sequence>MDSYQNFVETFHQAISTRDFGALTSILKGGQGYLAIVSLEHRESVVCSIFDRRDGLLYFLNYELAIRVADRIIDNAFTEGFHFLEFFIQNFYTTLCFVEYILQIKDVCQLALTIKGSLYTQKAACNAFTKLIELFRDHDLRLNETVENFVSAFRTHTIKERRLIFRVLGKIVEHNGNVCPQGDLSVIFKQLYFDASQEYKPNTDLPNDFHIYFDVLADMLDNSEPPEERRKKFYERLYGWIKNLSRLDREQPVIRSAIDLLSRHMNLFENLLQMAAPCKVHLDQFNIRHMYSIITSYALPLCFSIYTIKRFPDLIISNNAVAVSALIKTISKLGTINKSLLQQYLDNIIYDGIAWSCSHTLALDAELQRELNNLQQPPICYKNYLPLWTELLNVERYRGCEQMAQHVANTLMNVCITLIGRLDVRVKRTNEDTVYSDVALTQSALNQADFRVFTNLVDLYVDVIDTSELSLFANTVCRFLYEIVRLSYKFPLISGFYKLVRTGMKIFVARTSEEEEEEEEEENSEESQRMKELLSNYLTRTLDLIPTFSNELLIACLYLILDAPHAYLKDALPCTLPAFKIAFTVGLSNLELAYTALTTLETWTEQERKHERTNELLREIVAYLEPYLRSTESSVEVSQDLTMTRARSRVKRVEVVDTECMLRNFQRRVLLFLGSLNHDLLSSFVHDRASRSTGASWDHKNLLKYTLPLPDARPDIYFDRTLPRIIALARESSDRRTKIAACEVLHSMVALIVGSTARHASENRFTALYGTLCPAMLVLGCDSDEVVRGLFQPLTLQLMHWLSSRLMLLSPVISPVLDSLFDSLTDDSNPALREFSGTCLAEFTRWSIRQAEEVRETQSNVQRIVRRINELALHPSMRKRVAAAIAFNHLYAILREDDDIVSIYWLEIFYCFVCSLNDECDDPSIANALAHVEKVMRLKADLLNAAGPPNRRKPHEFDGATLTHALYWLLSRCGTLDERCRAKCMELYLNVSQYGDSNPQETIRIFVETYGMDRLNDIILRGLESRVEDISVIGNVTPFLKALDCYVWLMENQLLAIETLFPATDDAREHIIFSCIRSFTRQFWRITEDFPAEAVAIKSRELELQTLQCKTLMATLNFIQMLLNINVNVLPKSLWDESLSALTVKCIMYPRAVGFDVRNIEMTDKLPHVLEILLNRMKSRLTYALPNTFKNCLLISGRKYIARLLNLHDIAQNNLSDDLIQHVNGLILLQRCDMLDRMILEASQAFVNGEDTVMSIFEFLVSKRFGESICNNLNARMIEYLRTLMEFQLSLFSSTIETPIIVPNDTRSITETLMKLISDDTPVIGADSAQITHGEYFLNMFKSAIFRFMLTHVGAITLVFDEMSHDKPSFLLEWLEDLLLYLKQHRRELQAHVDATVDAILRQFTCLKNAVCNVDSRRERLMNIYGIVVRLGPKPVKVARNSAFYEWILNQLSGDNGLEYKTQILQRFFICLTDATTDNIDDERLAELRRILRFLKKNRKDLCSNLSETSVNAMKVIDCFETLLTLLSTTKSIIMLEGVIHFAAGTGDRLFRDEKVEEHLREYYRETSSEHVLQSLELTYSVFMNSDTEFINETDRLDVLHRFLLPTFKFCDTIAIERFFERNIRQLHDYAYPFIGATDETRTKEIIVSKIGCFQLITIMFATVDMNKIVGVNATIARNALHQIENDRQLLQNLFKRARDMRALRITQSGCNELTRLLHCSAYNCSLAIINLNEKEKTYGAVFGENSAEDLLIWKNIVDLDKRYQLGQTFKEHPKTREIAVNIRSTTFSMDGSRHRYAYVHSYDLSASTLCEDINAYDFNRSVLLPFNRHHPASARNLGDSHGATSVVLENDDFNEHECMPYICVLLRRIREICVSSNELPECMKLFCNAMPNHPNITLFLLRIVWNTADDVFKPYAKFMLTPIVKTVANYLERYDLNYIITDILEILMDWHDVAVPCDENGRTEAQKLFKALIKRALIETPNNERVYDYNLGLIRTMVEKWHSYLQVPTDLLNEKITSAPKAAVYLILVLLDNGMTEGIVARDDIVDFLLKPLRDWNTSETDKTPLQCSECLGLYLKSLDMRGEVEREGKKREVREKILTVLGPRSLQPYGNIIKQVKRIAVLCRTYPEVAVDYINVMLSAMAKNLGRAYCLEIFTLAMPRLGASDDESAIVSNLRRMELQKVLKNRVPFCEKLALGIVGNLVATISPSDLLIYVNLTIPYIKDITTEHRELVYDLLMKVYGKYSEDITADDDAILQTLVSVSAKNLLAGLLDPSNELQDRILRFWTEETRLSTERSKTRLLELLTMHSWLRITTTTTTTTMSSEDDAFAPIMALLMLQLATKSMDYNKNMFDAPLHEGCAFENYKVAVSWRRRNLSCMTPMFVDSLASQMSYGTFSQTSADADYLHGTRDLQFEPTLLDNDEAGGVNATFDAEFDRTTTASSSGQSSRATTMRRRPVRILANSSDVANIIRRRQIQKNVQRAEMMKQESIRQRSSVRLYRDYRIGDFPDIEIPHSSLIVPLQQLIKLDRLICKDVTVSLICSLIEEMTEREKSDDFCRAVVDNLKRILHDSSEGDSSFNAVILETLLQLNVTDCDPRDIAKISKTSRLDVLGALLLERSLLPDPRDDDSPTSSKRMRRQDNEETDKWVQLASLYKSLNDIDVVLSIFRGQQFFGDNVQEAAFAEVNGNWIQAKDAYERAYEQIENRSIKEHCFQELLEAVENLCDWSEIDRLVKRRANNGNLNGVWNDPWKDWIIPYACDAYVHMTAELNWTSSDSDLPVIESWIHDRDKQKYLKHAVGKDLIMFLLMSEDQQRHATDLLNDLLDKTGEQWVGLSPLCTERGIRESLKLQAMNDLNASLKVLRCANKANYLDRLVALLNFWSSKMPTVQDNLVQWNKLAAYRTYFSRLFLDIFDMEEDDDEDSRIKKCAIVEQIFRCGHQLRLGITDAALHQKHRYIAEKYLNYMIYMNGRSETRNESLEARIKWLEARIKCLRADVETNARTKMSDYIVSWKRSHELLKWDELDVDTKTAVRQHVGALASKIEFSSRENAEFAGALASNGAAILQDIRIADSTRVVNLNDLQERLLQYSLDSLRECCEYAEQTAVANVGEHYCALARHCYGRLMSTDAESDELFYEFLFSTLKAMRHDYLEAAHYFPCLLRPERLRDERTRATFVRECAELRPWLFLRWRDLLFSHLATPSIASAIAPIVERLAETYPDAVAYTYHLVVERNPGIHQDGNVQRVRSLLRDKADKYERFLRAIRYVAQPELYLKHYLDEAMRDLSRGRAATVVIESLLRKVYPSAEAAGENDPRPGDVYRTIARYESVIRALNPDNRDATRDGIRRLKESLNRSLLRPSVSKSRLNDYSPFLHEYTGGGIEVPGQYAGDREPVPRYHARIARFEPRVAVMRSLRKPIRIGMVGDNGKEYKFLVKFGEDLTIDRGLQQLYATMNRTLRNDASCRQRRLAIDTYEVIPLSRSYGLIQWIEDTKSLEDLVRFTLSKEEIKRCESIRERYAAWIANLSKRPRIADQYKEAASRYSWRTVTEQMERFVGETRQTALRDTFVALSPSPECFATLRRNFVASYATMCAAHWLASVGDRHLQNTLVRVTTGRCLGIDFGHAFGGGVRSPVPELVPFRLTPQILELLRPFTERDLLATIMTHTMRALRDDRGPILACMDIFVHKPVDRSSSINDDDDETTTRDDEDVDADLTSSKRNIEIIAKKLNGIHPSFITLEQLKEAHDDEYFTRYRAIVIGDDGVKQARADIRNDCLTPAEQTSK</sequence>
<comment type="caution">
    <text evidence="9">The sequence shown here is derived from an EMBL/GenBank/DDBJ whole genome shotgun (WGS) entry which is preliminary data.</text>
</comment>
<keyword evidence="5" id="KW-0539">Nucleus</keyword>
<proteinExistence type="inferred from homology"/>
<comment type="subcellular location">
    <subcellularLocation>
        <location evidence="1">Nucleus</location>
    </subcellularLocation>
</comment>
<keyword evidence="9" id="KW-0418">Kinase</keyword>
<dbReference type="PANTHER" id="PTHR11139">
    <property type="entry name" value="ATAXIA TELANGIECTASIA MUTATED ATM -RELATED"/>
    <property type="match status" value="1"/>
</dbReference>
<feature type="compositionally biased region" description="Acidic residues" evidence="7">
    <location>
        <begin position="3696"/>
        <end position="3711"/>
    </location>
</feature>
<evidence type="ECO:0000256" key="4">
    <source>
        <dbReference type="ARBA" id="ARBA00022763"/>
    </source>
</evidence>
<feature type="domain" description="PI3K/PI4K catalytic" evidence="8">
    <location>
        <begin position="3405"/>
        <end position="3739"/>
    </location>
</feature>
<dbReference type="InterPro" id="IPR037706">
    <property type="entry name" value="DNA-PK_dom"/>
</dbReference>
<dbReference type="InterPro" id="IPR011989">
    <property type="entry name" value="ARM-like"/>
</dbReference>
<dbReference type="SMART" id="SM00146">
    <property type="entry name" value="PI3Kc"/>
    <property type="match status" value="1"/>
</dbReference>
<evidence type="ECO:0000256" key="3">
    <source>
        <dbReference type="ARBA" id="ARBA00022527"/>
    </source>
</evidence>
<dbReference type="Pfam" id="PF20502">
    <property type="entry name" value="DNAPKcs_CC1-2"/>
    <property type="match status" value="1"/>
</dbReference>
<dbReference type="Pfam" id="PF08163">
    <property type="entry name" value="DNAPKcs_CC3"/>
    <property type="match status" value="1"/>
</dbReference>
<dbReference type="Pfam" id="PF19704">
    <property type="entry name" value="DNAPKcs_CC5"/>
    <property type="match status" value="2"/>
</dbReference>
<dbReference type="Gene3D" id="1.25.10.10">
    <property type="entry name" value="Leucine-rich Repeat Variant"/>
    <property type="match status" value="1"/>
</dbReference>
<feature type="coiled-coil region" evidence="6">
    <location>
        <begin position="2971"/>
        <end position="2998"/>
    </location>
</feature>
<name>A0A0J7L6B2_LASNI</name>
<dbReference type="GO" id="GO:0006303">
    <property type="term" value="P:double-strand break repair via nonhomologous end joining"/>
    <property type="evidence" value="ECO:0007669"/>
    <property type="project" value="InterPro"/>
</dbReference>
<evidence type="ECO:0000259" key="8">
    <source>
        <dbReference type="PROSITE" id="PS50290"/>
    </source>
</evidence>
<dbReference type="OrthoDB" id="431717at2759"/>
<reference evidence="9 10" key="1">
    <citation type="submission" date="2015-04" db="EMBL/GenBank/DDBJ databases">
        <title>Lasius niger genome sequencing.</title>
        <authorList>
            <person name="Konorov E.A."/>
            <person name="Nikitin M.A."/>
            <person name="Kirill M.V."/>
            <person name="Chang P."/>
        </authorList>
    </citation>
    <scope>NUCLEOTIDE SEQUENCE [LARGE SCALE GENOMIC DNA]</scope>
    <source>
        <tissue evidence="9">Whole</tissue>
    </source>
</reference>
<dbReference type="STRING" id="67767.A0A0J7L6B2"/>
<dbReference type="Pfam" id="PF00454">
    <property type="entry name" value="PI3_PI4_kinase"/>
    <property type="match status" value="1"/>
</dbReference>
<evidence type="ECO:0000256" key="5">
    <source>
        <dbReference type="ARBA" id="ARBA00023242"/>
    </source>
</evidence>
<dbReference type="GO" id="GO:0005634">
    <property type="term" value="C:nucleus"/>
    <property type="evidence" value="ECO:0007669"/>
    <property type="project" value="UniProtKB-SubCell"/>
</dbReference>
<dbReference type="InterPro" id="IPR011009">
    <property type="entry name" value="Kinase-like_dom_sf"/>
</dbReference>
<comment type="similarity">
    <text evidence="2">Belongs to the PI3/PI4-kinase family.</text>
</comment>
<gene>
    <name evidence="9" type="ORF">RF55_1613</name>
</gene>
<dbReference type="CDD" id="cd05172">
    <property type="entry name" value="PIKKc_DNA-PK"/>
    <property type="match status" value="1"/>
</dbReference>
<keyword evidence="3" id="KW-0723">Serine/threonine-protein kinase</keyword>
<dbReference type="GO" id="GO:0004677">
    <property type="term" value="F:DNA-dependent protein kinase activity"/>
    <property type="evidence" value="ECO:0007669"/>
    <property type="project" value="InterPro"/>
</dbReference>
<feature type="region of interest" description="Disordered" evidence="7">
    <location>
        <begin position="2624"/>
        <end position="2643"/>
    </location>
</feature>
<dbReference type="InterPro" id="IPR045581">
    <property type="entry name" value="DNAPKcs_CC5"/>
</dbReference>
<evidence type="ECO:0000256" key="7">
    <source>
        <dbReference type="SAM" id="MobiDB-lite"/>
    </source>
</evidence>
<feature type="region of interest" description="Disordered" evidence="7">
    <location>
        <begin position="3692"/>
        <end position="3711"/>
    </location>
</feature>
<dbReference type="InterPro" id="IPR046803">
    <property type="entry name" value="DNAPKcs_CC1-2"/>
</dbReference>
<evidence type="ECO:0000256" key="2">
    <source>
        <dbReference type="ARBA" id="ARBA00011031"/>
    </source>
</evidence>
<keyword evidence="10" id="KW-1185">Reference proteome</keyword>
<dbReference type="PROSITE" id="PS50290">
    <property type="entry name" value="PI3_4_KINASE_3"/>
    <property type="match status" value="1"/>
</dbReference>
<accession>A0A0J7L6B2</accession>
<dbReference type="SMART" id="SM01344">
    <property type="entry name" value="NUC194"/>
    <property type="match status" value="1"/>
</dbReference>
<evidence type="ECO:0000256" key="6">
    <source>
        <dbReference type="SAM" id="Coils"/>
    </source>
</evidence>
<dbReference type="Pfam" id="PF20500">
    <property type="entry name" value="DNA-PKcs_N"/>
    <property type="match status" value="1"/>
</dbReference>